<dbReference type="GO" id="GO:0005737">
    <property type="term" value="C:cytoplasm"/>
    <property type="evidence" value="ECO:0007669"/>
    <property type="project" value="UniProtKB-SubCell"/>
</dbReference>
<keyword evidence="3" id="KW-0963">Cytoplasm</keyword>
<comment type="similarity">
    <text evidence="2">Belongs to the CRISPR system Cmr5 family.</text>
</comment>
<dbReference type="Proteomes" id="UP000422221">
    <property type="component" value="Unassembled WGS sequence"/>
</dbReference>
<evidence type="ECO:0000256" key="2">
    <source>
        <dbReference type="ARBA" id="ARBA00006161"/>
    </source>
</evidence>
<dbReference type="SUPFAM" id="SSF158568">
    <property type="entry name" value="AF1862-like"/>
    <property type="match status" value="1"/>
</dbReference>
<comment type="caution">
    <text evidence="6">The sequence shown here is derived from an EMBL/GenBank/DDBJ whole genome shotgun (WGS) entry which is preliminary data.</text>
</comment>
<dbReference type="AlphaFoldDB" id="A0A7J4XCW8"/>
<evidence type="ECO:0000256" key="1">
    <source>
        <dbReference type="ARBA" id="ARBA00004496"/>
    </source>
</evidence>
<evidence type="ECO:0000256" key="4">
    <source>
        <dbReference type="ARBA" id="ARBA00023118"/>
    </source>
</evidence>
<dbReference type="InterPro" id="IPR023101">
    <property type="entry name" value="AF1862-like_dom_sf"/>
</dbReference>
<evidence type="ECO:0000256" key="3">
    <source>
        <dbReference type="ARBA" id="ARBA00022490"/>
    </source>
</evidence>
<dbReference type="InterPro" id="IPR010160">
    <property type="entry name" value="CRISPR-assoc_prot_Cmr5"/>
</dbReference>
<accession>A0A7J4XCW8</accession>
<evidence type="ECO:0000313" key="7">
    <source>
        <dbReference type="Proteomes" id="UP000422221"/>
    </source>
</evidence>
<evidence type="ECO:0000313" key="6">
    <source>
        <dbReference type="EMBL" id="KAA3757765.1"/>
    </source>
</evidence>
<proteinExistence type="inferred from homology"/>
<name>A0A7J4XCW8_9BACE</name>
<organism evidence="6 7">
    <name type="scientific">Bacteroides salyersiae</name>
    <dbReference type="NCBI Taxonomy" id="291644"/>
    <lineage>
        <taxon>Bacteria</taxon>
        <taxon>Pseudomonadati</taxon>
        <taxon>Bacteroidota</taxon>
        <taxon>Bacteroidia</taxon>
        <taxon>Bacteroidales</taxon>
        <taxon>Bacteroidaceae</taxon>
        <taxon>Bacteroides</taxon>
    </lineage>
</organism>
<keyword evidence="4" id="KW-0051">Antiviral defense</keyword>
<comment type="subcellular location">
    <subcellularLocation>
        <location evidence="1">Cytoplasm</location>
    </subcellularLocation>
</comment>
<protein>
    <recommendedName>
        <fullName evidence="5">CRISPR type III-B/RAMP module-associated protein Cmr5</fullName>
    </recommendedName>
</protein>
<evidence type="ECO:0000256" key="5">
    <source>
        <dbReference type="ARBA" id="ARBA00030001"/>
    </source>
</evidence>
<sequence length="140" mass="15535">MSTKRNNELMKIADQVLQSGEATLLDRATGNISDSYNGQISALGVSIAMNGICPTLAIYYKGSNNETRAVDRRPILEVIARMIHNDTLLKSTYPTIHNAESLLRFAINANRDTLKILQREIVNCAVALKQVVRTYNLVSQ</sequence>
<dbReference type="Gene3D" id="1.10.520.30">
    <property type="entry name" value="AF1862-like domain"/>
    <property type="match status" value="1"/>
</dbReference>
<dbReference type="Pfam" id="PF09701">
    <property type="entry name" value="Cas_Cmr5"/>
    <property type="match status" value="1"/>
</dbReference>
<dbReference type="GO" id="GO:0051607">
    <property type="term" value="P:defense response to virus"/>
    <property type="evidence" value="ECO:0007669"/>
    <property type="project" value="UniProtKB-KW"/>
</dbReference>
<reference evidence="6 7" key="1">
    <citation type="journal article" date="2019" name="Nat. Med.">
        <title>A library of human gut bacterial isolates paired with longitudinal multiomics data enables mechanistic microbiome research.</title>
        <authorList>
            <person name="Poyet M."/>
            <person name="Groussin M."/>
            <person name="Gibbons S.M."/>
            <person name="Avila-Pacheco J."/>
            <person name="Jiang X."/>
            <person name="Kearney S.M."/>
            <person name="Perrotta A.R."/>
            <person name="Berdy B."/>
            <person name="Zhao S."/>
            <person name="Lieberman T.D."/>
            <person name="Swanson P.K."/>
            <person name="Smith M."/>
            <person name="Roesemann S."/>
            <person name="Alexander J.E."/>
            <person name="Rich S.A."/>
            <person name="Livny J."/>
            <person name="Vlamakis H."/>
            <person name="Clish C."/>
            <person name="Bullock K."/>
            <person name="Deik A."/>
            <person name="Scott J."/>
            <person name="Pierce K.A."/>
            <person name="Xavier R.J."/>
            <person name="Alm E.J."/>
        </authorList>
    </citation>
    <scope>NUCLEOTIDE SEQUENCE [LARGE SCALE GENOMIC DNA]</scope>
    <source>
        <strain evidence="6 7">BIOML-A10</strain>
    </source>
</reference>
<dbReference type="RefSeq" id="WP_130059528.1">
    <property type="nucleotide sequence ID" value="NZ_JADNPJ010000031.1"/>
</dbReference>
<dbReference type="EMBL" id="VWMK01000031">
    <property type="protein sequence ID" value="KAA3757765.1"/>
    <property type="molecule type" value="Genomic_DNA"/>
</dbReference>
<gene>
    <name evidence="6" type="ORF">F3F73_21750</name>
</gene>